<dbReference type="GO" id="GO:0009103">
    <property type="term" value="P:lipopolysaccharide biosynthetic process"/>
    <property type="evidence" value="ECO:0007669"/>
    <property type="project" value="TreeGrafter"/>
</dbReference>
<dbReference type="OrthoDB" id="9802525at2"/>
<dbReference type="Pfam" id="PF00534">
    <property type="entry name" value="Glycos_transf_1"/>
    <property type="match status" value="1"/>
</dbReference>
<dbReference type="CDD" id="cd03801">
    <property type="entry name" value="GT4_PimA-like"/>
    <property type="match status" value="1"/>
</dbReference>
<name>A0A084CPL8_9GAMM</name>
<protein>
    <submittedName>
        <fullName evidence="3">Lipopolysaccharide synthesis protein</fullName>
    </submittedName>
</protein>
<proteinExistence type="predicted"/>
<dbReference type="EMBL" id="JGVK01000001">
    <property type="protein sequence ID" value="KEY91747.1"/>
    <property type="molecule type" value="Genomic_DNA"/>
</dbReference>
<gene>
    <name evidence="3" type="ORF">CF67_01090</name>
</gene>
<dbReference type="SUPFAM" id="SSF53756">
    <property type="entry name" value="UDP-Glycosyltransferase/glycogen phosphorylase"/>
    <property type="match status" value="1"/>
</dbReference>
<dbReference type="RefSeq" id="WP_034412950.1">
    <property type="nucleotide sequence ID" value="NZ_JGVK01000001.1"/>
</dbReference>
<dbReference type="STRING" id="1179155.CF67_01090"/>
<evidence type="ECO:0000313" key="4">
    <source>
        <dbReference type="Proteomes" id="UP000053784"/>
    </source>
</evidence>
<dbReference type="GO" id="GO:0016757">
    <property type="term" value="F:glycosyltransferase activity"/>
    <property type="evidence" value="ECO:0007669"/>
    <property type="project" value="InterPro"/>
</dbReference>
<organism evidence="3 4">
    <name type="scientific">Candidatus Photodesmus blepharonis</name>
    <dbReference type="NCBI Taxonomy" id="1179155"/>
    <lineage>
        <taxon>Bacteria</taxon>
        <taxon>Pseudomonadati</taxon>
        <taxon>Pseudomonadota</taxon>
        <taxon>Gammaproteobacteria</taxon>
        <taxon>Vibrionales</taxon>
        <taxon>Vibrionaceae</taxon>
        <taxon>Candidatus Photodesmus</taxon>
    </lineage>
</organism>
<sequence length="384" mass="43917">MRSKHHCLVFDPISFNGGSKIATRDILTLTNSTKIKFTIITMDRRSWENIHFLEHHEVSIYSLPYLNYLSKDNSGCIFWLKQFSLALLLFYKLIRIPRVSYFLGASGPGTDMALYLIKQLKNISIIQIIHGMVAPSRSIGNNLTRVQKAFYLPSAKQSLINAIAHYLETKTSKEKSIFQCSKILESEQFQEFINGIPQYRWPSQCQYNRPIIFWSASLLKWKGLDLLITATNMLESSRTFTANICFIRPNNTNLPISHAPILLKNFKWYQEPLDLDSIRKNSNIFISTSQKEPFGLSVLEAMAAGMCVIIPKDGAYWDTKLTNNINCIKYTPKNAKSLANAILYASNNQNVVKRIGQAALKVTELYHAEHCYEAIINYLNNYSC</sequence>
<dbReference type="InterPro" id="IPR001296">
    <property type="entry name" value="Glyco_trans_1"/>
</dbReference>
<dbReference type="Proteomes" id="UP000053784">
    <property type="component" value="Unassembled WGS sequence"/>
</dbReference>
<dbReference type="PANTHER" id="PTHR46401:SF2">
    <property type="entry name" value="GLYCOSYLTRANSFERASE WBBK-RELATED"/>
    <property type="match status" value="1"/>
</dbReference>
<dbReference type="eggNOG" id="COG0438">
    <property type="taxonomic scope" value="Bacteria"/>
</dbReference>
<accession>A0A084CPL8</accession>
<comment type="caution">
    <text evidence="3">The sequence shown here is derived from an EMBL/GenBank/DDBJ whole genome shotgun (WGS) entry which is preliminary data.</text>
</comment>
<feature type="domain" description="Glycosyl transferase family 1" evidence="2">
    <location>
        <begin position="201"/>
        <end position="361"/>
    </location>
</feature>
<dbReference type="Gene3D" id="3.40.50.2000">
    <property type="entry name" value="Glycogen Phosphorylase B"/>
    <property type="match status" value="2"/>
</dbReference>
<dbReference type="AlphaFoldDB" id="A0A084CPL8"/>
<evidence type="ECO:0000256" key="1">
    <source>
        <dbReference type="ARBA" id="ARBA00022679"/>
    </source>
</evidence>
<keyword evidence="4" id="KW-1185">Reference proteome</keyword>
<keyword evidence="1" id="KW-0808">Transferase</keyword>
<dbReference type="PANTHER" id="PTHR46401">
    <property type="entry name" value="GLYCOSYLTRANSFERASE WBBK-RELATED"/>
    <property type="match status" value="1"/>
</dbReference>
<evidence type="ECO:0000313" key="3">
    <source>
        <dbReference type="EMBL" id="KEY91747.1"/>
    </source>
</evidence>
<reference evidence="3 4" key="1">
    <citation type="submission" date="2014-03" db="EMBL/GenBank/DDBJ databases">
        <title>Selection and divergence in the genomes of co-occurring obligate luminous symbionts with specific hosts.</title>
        <authorList>
            <person name="Hendry T.A."/>
            <person name="de Wet J.R."/>
            <person name="Dunlap P.V."/>
        </authorList>
    </citation>
    <scope>NUCLEOTIDE SEQUENCE [LARGE SCALE GENOMIC DNA]</scope>
    <source>
        <strain evidence="3 4">Ppalp.1</strain>
    </source>
</reference>
<evidence type="ECO:0000259" key="2">
    <source>
        <dbReference type="Pfam" id="PF00534"/>
    </source>
</evidence>